<comment type="caution">
    <text evidence="10">The sequence shown here is derived from an EMBL/GenBank/DDBJ whole genome shotgun (WGS) entry which is preliminary data.</text>
</comment>
<evidence type="ECO:0000256" key="4">
    <source>
        <dbReference type="ARBA" id="ARBA00022741"/>
    </source>
</evidence>
<dbReference type="PANTHER" id="PTHR48005">
    <property type="entry name" value="LEUCINE RICH REPEAT KINASE 2"/>
    <property type="match status" value="1"/>
</dbReference>
<evidence type="ECO:0000259" key="9">
    <source>
        <dbReference type="PROSITE" id="PS50011"/>
    </source>
</evidence>
<comment type="catalytic activity">
    <reaction evidence="8">
        <text>L-seryl-[protein] + ATP = O-phospho-L-seryl-[protein] + ADP + H(+)</text>
        <dbReference type="Rhea" id="RHEA:17989"/>
        <dbReference type="Rhea" id="RHEA-COMP:9863"/>
        <dbReference type="Rhea" id="RHEA-COMP:11604"/>
        <dbReference type="ChEBI" id="CHEBI:15378"/>
        <dbReference type="ChEBI" id="CHEBI:29999"/>
        <dbReference type="ChEBI" id="CHEBI:30616"/>
        <dbReference type="ChEBI" id="CHEBI:83421"/>
        <dbReference type="ChEBI" id="CHEBI:456216"/>
        <dbReference type="EC" id="2.7.11.1"/>
    </reaction>
</comment>
<dbReference type="PANTHER" id="PTHR48005:SF16">
    <property type="entry name" value="MDIS1-INTERACTING RECEPTOR LIKE KINASE 2-LIKE ISOFORM X1"/>
    <property type="match status" value="1"/>
</dbReference>
<evidence type="ECO:0000313" key="10">
    <source>
        <dbReference type="EMBL" id="MBA0665050.1"/>
    </source>
</evidence>
<keyword evidence="3" id="KW-0808">Transferase</keyword>
<dbReference type="InterPro" id="IPR011009">
    <property type="entry name" value="Kinase-like_dom_sf"/>
</dbReference>
<dbReference type="InterPro" id="IPR008266">
    <property type="entry name" value="Tyr_kinase_AS"/>
</dbReference>
<dbReference type="InterPro" id="IPR001245">
    <property type="entry name" value="Ser-Thr/Tyr_kinase_cat_dom"/>
</dbReference>
<dbReference type="EMBL" id="JABFAB010000011">
    <property type="protein sequence ID" value="MBA0665050.1"/>
    <property type="molecule type" value="Genomic_DNA"/>
</dbReference>
<dbReference type="InterPro" id="IPR051420">
    <property type="entry name" value="Ser_Thr_Kinases_DiverseReg"/>
</dbReference>
<comment type="catalytic activity">
    <reaction evidence="7">
        <text>L-threonyl-[protein] + ATP = O-phospho-L-threonyl-[protein] + ADP + H(+)</text>
        <dbReference type="Rhea" id="RHEA:46608"/>
        <dbReference type="Rhea" id="RHEA-COMP:11060"/>
        <dbReference type="Rhea" id="RHEA-COMP:11605"/>
        <dbReference type="ChEBI" id="CHEBI:15378"/>
        <dbReference type="ChEBI" id="CHEBI:30013"/>
        <dbReference type="ChEBI" id="CHEBI:30616"/>
        <dbReference type="ChEBI" id="CHEBI:61977"/>
        <dbReference type="ChEBI" id="CHEBI:456216"/>
        <dbReference type="EC" id="2.7.11.1"/>
    </reaction>
</comment>
<dbReference type="GO" id="GO:0004674">
    <property type="term" value="F:protein serine/threonine kinase activity"/>
    <property type="evidence" value="ECO:0007669"/>
    <property type="project" value="UniProtKB-KW"/>
</dbReference>
<name>A0A7J8VR20_9ROSI</name>
<protein>
    <recommendedName>
        <fullName evidence="1">non-specific serine/threonine protein kinase</fullName>
        <ecNumber evidence="1">2.7.11.1</ecNumber>
    </recommendedName>
</protein>
<feature type="non-terminal residue" evidence="10">
    <location>
        <position position="98"/>
    </location>
</feature>
<evidence type="ECO:0000256" key="2">
    <source>
        <dbReference type="ARBA" id="ARBA00022527"/>
    </source>
</evidence>
<evidence type="ECO:0000256" key="1">
    <source>
        <dbReference type="ARBA" id="ARBA00012513"/>
    </source>
</evidence>
<feature type="domain" description="Protein kinase" evidence="9">
    <location>
        <begin position="1"/>
        <end position="98"/>
    </location>
</feature>
<evidence type="ECO:0000256" key="6">
    <source>
        <dbReference type="ARBA" id="ARBA00022840"/>
    </source>
</evidence>
<dbReference type="OrthoDB" id="1901179at2759"/>
<gene>
    <name evidence="10" type="ORF">Goklo_004971</name>
</gene>
<dbReference type="PROSITE" id="PS00109">
    <property type="entry name" value="PROTEIN_KINASE_TYR"/>
    <property type="match status" value="1"/>
</dbReference>
<evidence type="ECO:0000256" key="3">
    <source>
        <dbReference type="ARBA" id="ARBA00022679"/>
    </source>
</evidence>
<evidence type="ECO:0000313" key="11">
    <source>
        <dbReference type="Proteomes" id="UP000593573"/>
    </source>
</evidence>
<dbReference type="Pfam" id="PF07714">
    <property type="entry name" value="PK_Tyr_Ser-Thr"/>
    <property type="match status" value="1"/>
</dbReference>
<dbReference type="GO" id="GO:0005524">
    <property type="term" value="F:ATP binding"/>
    <property type="evidence" value="ECO:0007669"/>
    <property type="project" value="UniProtKB-KW"/>
</dbReference>
<dbReference type="Proteomes" id="UP000593573">
    <property type="component" value="Unassembled WGS sequence"/>
</dbReference>
<dbReference type="PROSITE" id="PS50011">
    <property type="entry name" value="PROTEIN_KINASE_DOM"/>
    <property type="match status" value="1"/>
</dbReference>
<keyword evidence="11" id="KW-1185">Reference proteome</keyword>
<evidence type="ECO:0000256" key="5">
    <source>
        <dbReference type="ARBA" id="ARBA00022777"/>
    </source>
</evidence>
<dbReference type="SUPFAM" id="SSF56112">
    <property type="entry name" value="Protein kinase-like (PK-like)"/>
    <property type="match status" value="1"/>
</dbReference>
<keyword evidence="4" id="KW-0547">Nucleotide-binding</keyword>
<keyword evidence="2" id="KW-0723">Serine/threonine-protein kinase</keyword>
<dbReference type="InterPro" id="IPR000719">
    <property type="entry name" value="Prot_kinase_dom"/>
</dbReference>
<accession>A0A7J8VR20</accession>
<dbReference type="EC" id="2.7.11.1" evidence="1"/>
<organism evidence="10 11">
    <name type="scientific">Gossypium klotzschianum</name>
    <dbReference type="NCBI Taxonomy" id="34286"/>
    <lineage>
        <taxon>Eukaryota</taxon>
        <taxon>Viridiplantae</taxon>
        <taxon>Streptophyta</taxon>
        <taxon>Embryophyta</taxon>
        <taxon>Tracheophyta</taxon>
        <taxon>Spermatophyta</taxon>
        <taxon>Magnoliopsida</taxon>
        <taxon>eudicotyledons</taxon>
        <taxon>Gunneridae</taxon>
        <taxon>Pentapetalae</taxon>
        <taxon>rosids</taxon>
        <taxon>malvids</taxon>
        <taxon>Malvales</taxon>
        <taxon>Malvaceae</taxon>
        <taxon>Malvoideae</taxon>
        <taxon>Gossypium</taxon>
    </lineage>
</organism>
<reference evidence="10 11" key="1">
    <citation type="journal article" date="2019" name="Genome Biol. Evol.">
        <title>Insights into the evolution of the New World diploid cottons (Gossypium, subgenus Houzingenia) based on genome sequencing.</title>
        <authorList>
            <person name="Grover C.E."/>
            <person name="Arick M.A. 2nd"/>
            <person name="Thrash A."/>
            <person name="Conover J.L."/>
            <person name="Sanders W.S."/>
            <person name="Peterson D.G."/>
            <person name="Frelichowski J.E."/>
            <person name="Scheffler J.A."/>
            <person name="Scheffler B.E."/>
            <person name="Wendel J.F."/>
        </authorList>
    </citation>
    <scope>NUCLEOTIDE SEQUENCE [LARGE SCALE GENOMIC DNA]</scope>
    <source>
        <strain evidence="10">57</strain>
        <tissue evidence="10">Leaf</tissue>
    </source>
</reference>
<sequence>MMLSNNEQSKELDWKKRLNVVKGLANALYYMHHGHLQPIVHRDISSNNVLLDLDYEAHVFDFGPTRVLKLDSVKILIENMRENKMLQVCHSCCYSLIV</sequence>
<proteinExistence type="predicted"/>
<evidence type="ECO:0000256" key="8">
    <source>
        <dbReference type="ARBA" id="ARBA00048679"/>
    </source>
</evidence>
<dbReference type="AlphaFoldDB" id="A0A7J8VR20"/>
<dbReference type="Gene3D" id="1.10.510.10">
    <property type="entry name" value="Transferase(Phosphotransferase) domain 1"/>
    <property type="match status" value="1"/>
</dbReference>
<keyword evidence="6" id="KW-0067">ATP-binding</keyword>
<keyword evidence="5" id="KW-0418">Kinase</keyword>
<evidence type="ECO:0000256" key="7">
    <source>
        <dbReference type="ARBA" id="ARBA00047899"/>
    </source>
</evidence>